<comment type="caution">
    <text evidence="1">The sequence shown here is derived from an EMBL/GenBank/DDBJ whole genome shotgun (WGS) entry which is preliminary data.</text>
</comment>
<evidence type="ECO:0000313" key="1">
    <source>
        <dbReference type="EMBL" id="TCP23221.1"/>
    </source>
</evidence>
<dbReference type="OrthoDB" id="7864872at2"/>
<accession>A0A4R2NP66</accession>
<dbReference type="EMBL" id="SLXL01000004">
    <property type="protein sequence ID" value="TCP23221.1"/>
    <property type="molecule type" value="Genomic_DNA"/>
</dbReference>
<name>A0A4R2NP66_RHOAD</name>
<dbReference type="RefSeq" id="WP_132602329.1">
    <property type="nucleotide sequence ID" value="NZ_NRRP01000002.1"/>
</dbReference>
<proteinExistence type="predicted"/>
<keyword evidence="2" id="KW-1185">Reference proteome</keyword>
<protein>
    <submittedName>
        <fullName evidence="1">Uncharacterized protein</fullName>
    </submittedName>
</protein>
<evidence type="ECO:0000313" key="2">
    <source>
        <dbReference type="Proteomes" id="UP000295733"/>
    </source>
</evidence>
<organism evidence="1 2">
    <name type="scientific">Rhodovulum adriaticum</name>
    <name type="common">Rhodopseudomonas adriatica</name>
    <dbReference type="NCBI Taxonomy" id="35804"/>
    <lineage>
        <taxon>Bacteria</taxon>
        <taxon>Pseudomonadati</taxon>
        <taxon>Pseudomonadota</taxon>
        <taxon>Alphaproteobacteria</taxon>
        <taxon>Rhodobacterales</taxon>
        <taxon>Paracoccaceae</taxon>
        <taxon>Rhodovulum</taxon>
    </lineage>
</organism>
<gene>
    <name evidence="1" type="ORF">EV656_104196</name>
</gene>
<dbReference type="AlphaFoldDB" id="A0A4R2NP66"/>
<sequence length="125" mass="13935">MFSHWISEDRQSSTLTTHAIALLIGFDQEDRVELGMPFSVARCERMPFALLHAGLASAPWTDLVVSPLVGPGFDTMDLAYQLSLGGYRGRYMVVTPALPRPEIIRSEIAQLCPGLQVELIRRARH</sequence>
<dbReference type="Proteomes" id="UP000295733">
    <property type="component" value="Unassembled WGS sequence"/>
</dbReference>
<reference evidence="1 2" key="1">
    <citation type="submission" date="2019-03" db="EMBL/GenBank/DDBJ databases">
        <title>Genomic Encyclopedia of Type Strains, Phase IV (KMG-IV): sequencing the most valuable type-strain genomes for metagenomic binning, comparative biology and taxonomic classification.</title>
        <authorList>
            <person name="Goeker M."/>
        </authorList>
    </citation>
    <scope>NUCLEOTIDE SEQUENCE [LARGE SCALE GENOMIC DNA]</scope>
    <source>
        <strain evidence="1 2">DSM 2781</strain>
    </source>
</reference>